<dbReference type="AlphaFoldDB" id="A0A521DSB6"/>
<reference evidence="3 4" key="1">
    <citation type="submission" date="2017-05" db="EMBL/GenBank/DDBJ databases">
        <authorList>
            <person name="Varghese N."/>
            <person name="Submissions S."/>
        </authorList>
    </citation>
    <scope>NUCLEOTIDE SEQUENCE [LARGE SCALE GENOMIC DNA]</scope>
    <source>
        <strain evidence="3 4">DSM 19036</strain>
    </source>
</reference>
<feature type="signal peptide" evidence="1">
    <location>
        <begin position="1"/>
        <end position="21"/>
    </location>
</feature>
<evidence type="ECO:0000313" key="3">
    <source>
        <dbReference type="EMBL" id="SMO74472.1"/>
    </source>
</evidence>
<feature type="chain" id="PRO_5021732189" evidence="1">
    <location>
        <begin position="22"/>
        <end position="205"/>
    </location>
</feature>
<protein>
    <submittedName>
        <fullName evidence="3">Uncharacterized conserved protein, DUF305 family</fullName>
    </submittedName>
</protein>
<accession>A0A521DSB6</accession>
<organism evidence="3 4">
    <name type="scientific">Pedobacter westerhofensis</name>
    <dbReference type="NCBI Taxonomy" id="425512"/>
    <lineage>
        <taxon>Bacteria</taxon>
        <taxon>Pseudomonadati</taxon>
        <taxon>Bacteroidota</taxon>
        <taxon>Sphingobacteriia</taxon>
        <taxon>Sphingobacteriales</taxon>
        <taxon>Sphingobacteriaceae</taxon>
        <taxon>Pedobacter</taxon>
    </lineage>
</organism>
<dbReference type="Proteomes" id="UP000320300">
    <property type="component" value="Unassembled WGS sequence"/>
</dbReference>
<dbReference type="EMBL" id="FXTN01000006">
    <property type="protein sequence ID" value="SMO74472.1"/>
    <property type="molecule type" value="Genomic_DNA"/>
</dbReference>
<sequence>MKNRLKMLSLASLLIFAQACSKDDNQITIQEHDKNQMMTIMHQMMDKMDAMEMTKDPDNDFAMMMTMHHQGAIDMANAELKDGTDATMKAIAQKMISAQTQEIAQLNTFLQAHPAHLSVPEFDAQMMMGMEKMGRNADLQIINGRIDHDFAILMAQHHQSAIEMSKMELDYGTHSEMKTMASNIIEDQEKEIKELQEWLLANNNK</sequence>
<keyword evidence="4" id="KW-1185">Reference proteome</keyword>
<evidence type="ECO:0000259" key="2">
    <source>
        <dbReference type="Pfam" id="PF03713"/>
    </source>
</evidence>
<evidence type="ECO:0000256" key="1">
    <source>
        <dbReference type="SAM" id="SignalP"/>
    </source>
</evidence>
<evidence type="ECO:0000313" key="4">
    <source>
        <dbReference type="Proteomes" id="UP000320300"/>
    </source>
</evidence>
<dbReference type="PANTHER" id="PTHR36933">
    <property type="entry name" value="SLL0788 PROTEIN"/>
    <property type="match status" value="1"/>
</dbReference>
<dbReference type="Gene3D" id="1.20.1260.10">
    <property type="match status" value="2"/>
</dbReference>
<dbReference type="OrthoDB" id="8603558at2"/>
<dbReference type="InterPro" id="IPR005183">
    <property type="entry name" value="DUF305_CopM-like"/>
</dbReference>
<dbReference type="PANTHER" id="PTHR36933:SF1">
    <property type="entry name" value="SLL0788 PROTEIN"/>
    <property type="match status" value="1"/>
</dbReference>
<feature type="domain" description="DUF305" evidence="2">
    <location>
        <begin position="58"/>
        <end position="199"/>
    </location>
</feature>
<name>A0A521DSB6_9SPHI</name>
<dbReference type="RefSeq" id="WP_056095340.1">
    <property type="nucleotide sequence ID" value="NZ_CBCSJO010000006.1"/>
</dbReference>
<gene>
    <name evidence="3" type="ORF">SAMN06265348_106116</name>
</gene>
<keyword evidence="1" id="KW-0732">Signal</keyword>
<proteinExistence type="predicted"/>
<dbReference type="InterPro" id="IPR012347">
    <property type="entry name" value="Ferritin-like"/>
</dbReference>
<dbReference type="Pfam" id="PF03713">
    <property type="entry name" value="DUF305"/>
    <property type="match status" value="1"/>
</dbReference>
<dbReference type="PROSITE" id="PS51257">
    <property type="entry name" value="PROKAR_LIPOPROTEIN"/>
    <property type="match status" value="1"/>
</dbReference>